<keyword evidence="2" id="KW-0418">Kinase</keyword>
<dbReference type="InterPro" id="IPR011611">
    <property type="entry name" value="PfkB_dom"/>
</dbReference>
<evidence type="ECO:0000259" key="3">
    <source>
        <dbReference type="Pfam" id="PF00294"/>
    </source>
</evidence>
<proteinExistence type="predicted"/>
<dbReference type="Proteomes" id="UP000617743">
    <property type="component" value="Unassembled WGS sequence"/>
</dbReference>
<name>A0ABQ2X207_9ACTN</name>
<keyword evidence="5" id="KW-1185">Reference proteome</keyword>
<protein>
    <submittedName>
        <fullName evidence="4">Ribokinase</fullName>
    </submittedName>
</protein>
<evidence type="ECO:0000256" key="2">
    <source>
        <dbReference type="ARBA" id="ARBA00022777"/>
    </source>
</evidence>
<keyword evidence="1" id="KW-0808">Transferase</keyword>
<dbReference type="InterPro" id="IPR002139">
    <property type="entry name" value="Ribo/fructo_kinase"/>
</dbReference>
<dbReference type="PANTHER" id="PTHR10584:SF166">
    <property type="entry name" value="RIBOKINASE"/>
    <property type="match status" value="1"/>
</dbReference>
<dbReference type="EMBL" id="BMWC01000003">
    <property type="protein sequence ID" value="GGW93595.1"/>
    <property type="molecule type" value="Genomic_DNA"/>
</dbReference>
<dbReference type="PRINTS" id="PR00990">
    <property type="entry name" value="RIBOKINASE"/>
</dbReference>
<evidence type="ECO:0000256" key="1">
    <source>
        <dbReference type="ARBA" id="ARBA00022679"/>
    </source>
</evidence>
<reference evidence="5" key="1">
    <citation type="journal article" date="2019" name="Int. J. Syst. Evol. Microbiol.">
        <title>The Global Catalogue of Microorganisms (GCM) 10K type strain sequencing project: providing services to taxonomists for standard genome sequencing and annotation.</title>
        <authorList>
            <consortium name="The Broad Institute Genomics Platform"/>
            <consortium name="The Broad Institute Genome Sequencing Center for Infectious Disease"/>
            <person name="Wu L."/>
            <person name="Ma J."/>
        </authorList>
    </citation>
    <scope>NUCLEOTIDE SEQUENCE [LARGE SCALE GENOMIC DNA]</scope>
    <source>
        <strain evidence="5">JCM 4866</strain>
    </source>
</reference>
<evidence type="ECO:0000313" key="5">
    <source>
        <dbReference type="Proteomes" id="UP000617743"/>
    </source>
</evidence>
<dbReference type="Gene3D" id="3.40.1190.20">
    <property type="match status" value="1"/>
</dbReference>
<dbReference type="PANTHER" id="PTHR10584">
    <property type="entry name" value="SUGAR KINASE"/>
    <property type="match status" value="1"/>
</dbReference>
<evidence type="ECO:0000313" key="4">
    <source>
        <dbReference type="EMBL" id="GGW93595.1"/>
    </source>
</evidence>
<sequence>MVQQTDEWRADAPRPDIVVTGNSVMDLLYRVRSLPKWSGAVPASDVTVLPGGKGFNQALAAARLGARVHLLSAAGQDQWGMRLKESLADEGVDVSHFMLREGAPTSPVAVLVGPGGETAFVGWKQPPPLQLRDTDIEVARPVVSGADILMATLEIRPAALLQLFQIAAESGVTVMLNPGPTPDLADLPEVGKLLPYVDVLVPNREEASLLAHGAGLGEPSGAEELAAALHGTGIPVVCVTDAGSGCAVASAEGTFRSPGFPSRVRDATGASDAFCSALAVSRAAGAGLRAAAAYANAAGALTVRTVGSSSALPDDRDIQRVLSASTSEPLTQRPGTPDE</sequence>
<comment type="caution">
    <text evidence="4">The sequence shown here is derived from an EMBL/GenBank/DDBJ whole genome shotgun (WGS) entry which is preliminary data.</text>
</comment>
<dbReference type="InterPro" id="IPR029056">
    <property type="entry name" value="Ribokinase-like"/>
</dbReference>
<dbReference type="SUPFAM" id="SSF53613">
    <property type="entry name" value="Ribokinase-like"/>
    <property type="match status" value="1"/>
</dbReference>
<dbReference type="Pfam" id="PF00294">
    <property type="entry name" value="PfkB"/>
    <property type="match status" value="1"/>
</dbReference>
<organism evidence="4 5">
    <name type="scientific">Streptomyces lomondensis</name>
    <dbReference type="NCBI Taxonomy" id="68229"/>
    <lineage>
        <taxon>Bacteria</taxon>
        <taxon>Bacillati</taxon>
        <taxon>Actinomycetota</taxon>
        <taxon>Actinomycetes</taxon>
        <taxon>Kitasatosporales</taxon>
        <taxon>Streptomycetaceae</taxon>
        <taxon>Streptomyces</taxon>
    </lineage>
</organism>
<dbReference type="RefSeq" id="WP_190050146.1">
    <property type="nucleotide sequence ID" value="NZ_BMWC01000003.1"/>
</dbReference>
<gene>
    <name evidence="4" type="primary">rbsK</name>
    <name evidence="4" type="ORF">GCM10010383_23810</name>
</gene>
<accession>A0ABQ2X207</accession>
<feature type="domain" description="Carbohydrate kinase PfkB" evidence="3">
    <location>
        <begin position="16"/>
        <end position="314"/>
    </location>
</feature>